<keyword evidence="6" id="KW-0464">Manganese</keyword>
<dbReference type="Gene3D" id="3.90.79.10">
    <property type="entry name" value="Nucleoside Triphosphate Pyrophosphohydrolase"/>
    <property type="match status" value="1"/>
</dbReference>
<evidence type="ECO:0000256" key="6">
    <source>
        <dbReference type="ARBA" id="ARBA00023211"/>
    </source>
</evidence>
<dbReference type="PROSITE" id="PS51462">
    <property type="entry name" value="NUDIX"/>
    <property type="match status" value="1"/>
</dbReference>
<organism evidence="8 9">
    <name type="scientific">Lentiprolixibacter aurantiacus</name>
    <dbReference type="NCBI Taxonomy" id="2993939"/>
    <lineage>
        <taxon>Bacteria</taxon>
        <taxon>Pseudomonadati</taxon>
        <taxon>Bacteroidota</taxon>
        <taxon>Flavobacteriia</taxon>
        <taxon>Flavobacteriales</taxon>
        <taxon>Flavobacteriaceae</taxon>
        <taxon>Lentiprolixibacter</taxon>
    </lineage>
</organism>
<evidence type="ECO:0000256" key="5">
    <source>
        <dbReference type="ARBA" id="ARBA00022842"/>
    </source>
</evidence>
<dbReference type="EMBL" id="JAPFQP010000003">
    <property type="protein sequence ID" value="MCX2719988.1"/>
    <property type="molecule type" value="Genomic_DNA"/>
</dbReference>
<dbReference type="PANTHER" id="PTHR12992">
    <property type="entry name" value="NUDIX HYDROLASE"/>
    <property type="match status" value="1"/>
</dbReference>
<sequence length="213" mass="24174">MDFEEFLQQVAKIKNLPLPGAEAHYKMAPEVRVRELENYLKRSKNPKKAAVMALFYPDLDNLTRLLLILRKKYPGVHSGQVGFPGGREEPGDRSMLDTALRETEEEVGAESTKIEVIRPVSQLFIPPSNFEVYPFLGIYPGTPEFRKQASEVEDLVEVPLTEFLDDQNIISTRMTTSYARDIEVPAFSLGGHTVWGATAMMLSEIRELFRKIL</sequence>
<dbReference type="SUPFAM" id="SSF55811">
    <property type="entry name" value="Nudix"/>
    <property type="match status" value="1"/>
</dbReference>
<name>A0AAE3MM55_9FLAO</name>
<protein>
    <submittedName>
        <fullName evidence="8">CoA pyrophosphatase</fullName>
    </submittedName>
</protein>
<gene>
    <name evidence="8" type="ORF">OO016_10285</name>
</gene>
<evidence type="ECO:0000256" key="3">
    <source>
        <dbReference type="ARBA" id="ARBA00022723"/>
    </source>
</evidence>
<dbReference type="InterPro" id="IPR000086">
    <property type="entry name" value="NUDIX_hydrolase_dom"/>
</dbReference>
<dbReference type="AlphaFoldDB" id="A0AAE3MM55"/>
<evidence type="ECO:0000256" key="4">
    <source>
        <dbReference type="ARBA" id="ARBA00022801"/>
    </source>
</evidence>
<evidence type="ECO:0000313" key="8">
    <source>
        <dbReference type="EMBL" id="MCX2719988.1"/>
    </source>
</evidence>
<dbReference type="Proteomes" id="UP001207116">
    <property type="component" value="Unassembled WGS sequence"/>
</dbReference>
<comment type="cofactor">
    <cofactor evidence="2">
        <name>Mg(2+)</name>
        <dbReference type="ChEBI" id="CHEBI:18420"/>
    </cofactor>
</comment>
<reference evidence="8" key="1">
    <citation type="submission" date="2022-11" db="EMBL/GenBank/DDBJ databases">
        <title>The characterization of three novel Bacteroidetes species and genomic analysis of their roles in tidal elemental geochemical cycles.</title>
        <authorList>
            <person name="Ma K.-J."/>
        </authorList>
    </citation>
    <scope>NUCLEOTIDE SEQUENCE</scope>
    <source>
        <strain evidence="8">M415</strain>
    </source>
</reference>
<feature type="domain" description="Nudix hydrolase" evidence="7">
    <location>
        <begin position="46"/>
        <end position="188"/>
    </location>
</feature>
<keyword evidence="4" id="KW-0378">Hydrolase</keyword>
<keyword evidence="9" id="KW-1185">Reference proteome</keyword>
<comment type="cofactor">
    <cofactor evidence="1">
        <name>Mn(2+)</name>
        <dbReference type="ChEBI" id="CHEBI:29035"/>
    </cofactor>
</comment>
<dbReference type="GO" id="GO:0046872">
    <property type="term" value="F:metal ion binding"/>
    <property type="evidence" value="ECO:0007669"/>
    <property type="project" value="UniProtKB-KW"/>
</dbReference>
<proteinExistence type="predicted"/>
<dbReference type="Pfam" id="PF00293">
    <property type="entry name" value="NUDIX"/>
    <property type="match status" value="1"/>
</dbReference>
<dbReference type="GO" id="GO:0010945">
    <property type="term" value="F:coenzyme A diphosphatase activity"/>
    <property type="evidence" value="ECO:0007669"/>
    <property type="project" value="InterPro"/>
</dbReference>
<evidence type="ECO:0000259" key="7">
    <source>
        <dbReference type="PROSITE" id="PS51462"/>
    </source>
</evidence>
<evidence type="ECO:0000313" key="9">
    <source>
        <dbReference type="Proteomes" id="UP001207116"/>
    </source>
</evidence>
<dbReference type="CDD" id="cd03426">
    <property type="entry name" value="NUDIX_CoAse_Nudt7"/>
    <property type="match status" value="1"/>
</dbReference>
<evidence type="ECO:0000256" key="2">
    <source>
        <dbReference type="ARBA" id="ARBA00001946"/>
    </source>
</evidence>
<accession>A0AAE3MM55</accession>
<keyword evidence="5" id="KW-0460">Magnesium</keyword>
<dbReference type="PANTHER" id="PTHR12992:SF11">
    <property type="entry name" value="MITOCHONDRIAL COENZYME A DIPHOSPHATASE NUDT8"/>
    <property type="match status" value="1"/>
</dbReference>
<dbReference type="InterPro" id="IPR015797">
    <property type="entry name" value="NUDIX_hydrolase-like_dom_sf"/>
</dbReference>
<dbReference type="InterPro" id="IPR045121">
    <property type="entry name" value="CoAse"/>
</dbReference>
<evidence type="ECO:0000256" key="1">
    <source>
        <dbReference type="ARBA" id="ARBA00001936"/>
    </source>
</evidence>
<keyword evidence="3" id="KW-0479">Metal-binding</keyword>
<comment type="caution">
    <text evidence="8">The sequence shown here is derived from an EMBL/GenBank/DDBJ whole genome shotgun (WGS) entry which is preliminary data.</text>
</comment>